<dbReference type="Gene3D" id="2.50.20.10">
    <property type="entry name" value="Lipoprotein localisation LolA/LolB/LppX"/>
    <property type="match status" value="1"/>
</dbReference>
<reference evidence="1" key="1">
    <citation type="submission" date="2023-02" db="EMBL/GenBank/DDBJ databases">
        <title>Genome of Flavobacteriaceae gen. nov. sp. strain F89.</title>
        <authorList>
            <person name="Wang Y."/>
        </authorList>
    </citation>
    <scope>NUCLEOTIDE SEQUENCE</scope>
    <source>
        <strain evidence="1">F89</strain>
    </source>
</reference>
<dbReference type="EMBL" id="JAIRBC010000011">
    <property type="protein sequence ID" value="MCG2460929.1"/>
    <property type="molecule type" value="Genomic_DNA"/>
</dbReference>
<name>A0AAE3EVF4_9FLAO</name>
<keyword evidence="2" id="KW-1185">Reference proteome</keyword>
<evidence type="ECO:0000313" key="2">
    <source>
        <dbReference type="Proteomes" id="UP001200642"/>
    </source>
</evidence>
<comment type="caution">
    <text evidence="1">The sequence shown here is derived from an EMBL/GenBank/DDBJ whole genome shotgun (WGS) entry which is preliminary data.</text>
</comment>
<sequence length="262" mass="30413">MANKYLGRHQIFWGYFVVVLFLSSCKSAKIDVDGAIDENLSSRAVIRNHYNNQNNFKTLSGKARITYSDGESSQEFTVSLRMERDKAIWISAPMGVVKAYITPNRVTFYNKLNNEYFDGDFSYFSTFLGVELNFVQIQNVLLGRAIFNLKDEKYSANFDGQMYVLKPRQPMALFKSMFRIDPRSYMVASQILSQPLKKRMLDIEYGKYQSIGHWILPDKIGITALDGDSKNTINLEYRNMQYNRPLTFPYRIPKGFKEIVLK</sequence>
<dbReference type="InterPro" id="IPR025634">
    <property type="entry name" value="DUF4292"/>
</dbReference>
<evidence type="ECO:0000313" key="1">
    <source>
        <dbReference type="EMBL" id="MCG2460929.1"/>
    </source>
</evidence>
<organism evidence="1 2">
    <name type="scientific">Cerina litoralis</name>
    <dbReference type="NCBI Taxonomy" id="2874477"/>
    <lineage>
        <taxon>Bacteria</taxon>
        <taxon>Pseudomonadati</taxon>
        <taxon>Bacteroidota</taxon>
        <taxon>Flavobacteriia</taxon>
        <taxon>Flavobacteriales</taxon>
        <taxon>Flavobacteriaceae</taxon>
        <taxon>Cerina</taxon>
    </lineage>
</organism>
<protein>
    <submittedName>
        <fullName evidence="1">DUF4292 domain-containing protein</fullName>
    </submittedName>
</protein>
<dbReference type="Pfam" id="PF14125">
    <property type="entry name" value="DUF4292"/>
    <property type="match status" value="1"/>
</dbReference>
<dbReference type="AlphaFoldDB" id="A0AAE3EVF4"/>
<dbReference type="RefSeq" id="WP_317902074.1">
    <property type="nucleotide sequence ID" value="NZ_JAIRBC010000011.1"/>
</dbReference>
<dbReference type="PROSITE" id="PS51257">
    <property type="entry name" value="PROKAR_LIPOPROTEIN"/>
    <property type="match status" value="1"/>
</dbReference>
<accession>A0AAE3EVF4</accession>
<dbReference type="Proteomes" id="UP001200642">
    <property type="component" value="Unassembled WGS sequence"/>
</dbReference>
<proteinExistence type="predicted"/>
<gene>
    <name evidence="1" type="ORF">K8352_09225</name>
</gene>